<comment type="catalytic activity">
    <reaction evidence="1">
        <text>Exonucleolytic cleavage in the 3'- to 5'-direction to yield nucleoside 5'-phosphates.</text>
        <dbReference type="EC" id="3.1.11.2"/>
    </reaction>
</comment>
<name>A0ABQ9G0W1_9NEOP</name>
<evidence type="ECO:0000256" key="7">
    <source>
        <dbReference type="RuleBase" id="RU362131"/>
    </source>
</evidence>
<dbReference type="InterPro" id="IPR020848">
    <property type="entry name" value="AP_endonuclease_F1_CS"/>
</dbReference>
<dbReference type="PROSITE" id="PS00728">
    <property type="entry name" value="AP_NUCLEASE_F1_3"/>
    <property type="match status" value="1"/>
</dbReference>
<dbReference type="PROSITE" id="PS00727">
    <property type="entry name" value="AP_NUCLEASE_F1_2"/>
    <property type="match status" value="1"/>
</dbReference>
<comment type="cofactor">
    <cofactor evidence="7">
        <name>Mg(2+)</name>
        <dbReference type="ChEBI" id="CHEBI:18420"/>
    </cofactor>
    <cofactor evidence="7">
        <name>Mn(2+)</name>
        <dbReference type="ChEBI" id="CHEBI:29035"/>
    </cofactor>
    <text evidence="7">Probably binds two magnesium or manganese ions per subunit.</text>
</comment>
<evidence type="ECO:0000256" key="8">
    <source>
        <dbReference type="SAM" id="MobiDB-lite"/>
    </source>
</evidence>
<comment type="cofactor">
    <cofactor evidence="2">
        <name>Mn(2+)</name>
        <dbReference type="ChEBI" id="CHEBI:29035"/>
    </cofactor>
</comment>
<reference evidence="10 11" key="1">
    <citation type="submission" date="2023-02" db="EMBL/GenBank/DDBJ databases">
        <title>LHISI_Scaffold_Assembly.</title>
        <authorList>
            <person name="Stuart O.P."/>
            <person name="Cleave R."/>
            <person name="Magrath M.J.L."/>
            <person name="Mikheyev A.S."/>
        </authorList>
    </citation>
    <scope>NUCLEOTIDE SEQUENCE [LARGE SCALE GENOMIC DNA]</scope>
    <source>
        <strain evidence="10">Daus_M_001</strain>
        <tissue evidence="10">Leg muscle</tissue>
    </source>
</reference>
<feature type="compositionally biased region" description="Basic and acidic residues" evidence="8">
    <location>
        <begin position="92"/>
        <end position="102"/>
    </location>
</feature>
<evidence type="ECO:0000256" key="3">
    <source>
        <dbReference type="ARBA" id="ARBA00007092"/>
    </source>
</evidence>
<keyword evidence="5" id="KW-0378">Hydrolase</keyword>
<keyword evidence="4 7" id="KW-0479">Metal-binding</keyword>
<comment type="similarity">
    <text evidence="3 7">Belongs to the DNA repair enzymes AP/ExoA family.</text>
</comment>
<feature type="domain" description="Endonuclease/exonuclease/phosphatase" evidence="9">
    <location>
        <begin position="133"/>
        <end position="372"/>
    </location>
</feature>
<evidence type="ECO:0000256" key="4">
    <source>
        <dbReference type="ARBA" id="ARBA00022723"/>
    </source>
</evidence>
<evidence type="ECO:0000259" key="9">
    <source>
        <dbReference type="Pfam" id="PF03372"/>
    </source>
</evidence>
<dbReference type="InterPro" id="IPR005135">
    <property type="entry name" value="Endo/exonuclease/phosphatase"/>
</dbReference>
<dbReference type="EC" id="3.1.-.-" evidence="7"/>
<proteinExistence type="inferred from homology"/>
<accession>A0ABQ9G0W1</accession>
<sequence length="381" mass="43121">MSQRRGAKRAAAKKTIVPPVEEEIATNSLEEETGTSSEEERITKSQRNSKKQQKLVEEGEQRSDETEDGDAKIENKKGKRTGNRQQKSNSEPLKKVAKTDGKLNKTDSDFGSLDFTSKSKTKDGKPWNLKISSWNVSGIRALIKKNGLDFLKHEDPDVFCMQETKCSTKNLPAEAIIDGYHKYWCAAEKDGYSGTSLFSKVKPLSVTYGIGDKEQDKEGRTITAEYDKFYLVNVYVPNSGRGLVTLPKRLKWNQVLKDYLKKLDVKKPVILCGDLNVAHNEIDLTNPKTNTKNAGFTKEEREGMTELLEEGYIDSFRHLYPDKTGSYTFWAYFGNARAKNVGWRLDYFVLSERFVGNVCDCVNRSDVYGSDHCPITLFLNV</sequence>
<keyword evidence="7" id="KW-0234">DNA repair</keyword>
<protein>
    <recommendedName>
        <fullName evidence="7">DNA-(apurinic or apyrimidinic site) endonuclease</fullName>
        <ecNumber evidence="7">3.1.-.-</ecNumber>
    </recommendedName>
</protein>
<dbReference type="CDD" id="cd09087">
    <property type="entry name" value="Ape1-like_AP-endo"/>
    <property type="match status" value="1"/>
</dbReference>
<dbReference type="SUPFAM" id="SSF56219">
    <property type="entry name" value="DNase I-like"/>
    <property type="match status" value="1"/>
</dbReference>
<dbReference type="PROSITE" id="PS51435">
    <property type="entry name" value="AP_NUCLEASE_F1_4"/>
    <property type="match status" value="1"/>
</dbReference>
<feature type="region of interest" description="Disordered" evidence="8">
    <location>
        <begin position="1"/>
        <end position="102"/>
    </location>
</feature>
<dbReference type="PROSITE" id="PS00726">
    <property type="entry name" value="AP_NUCLEASE_F1_1"/>
    <property type="match status" value="1"/>
</dbReference>
<keyword evidence="7" id="KW-0227">DNA damage</keyword>
<feature type="compositionally biased region" description="Basic residues" evidence="8">
    <location>
        <begin position="1"/>
        <end position="12"/>
    </location>
</feature>
<gene>
    <name evidence="10" type="ORF">PR048_033647</name>
</gene>
<keyword evidence="6 7" id="KW-0460">Magnesium</keyword>
<dbReference type="PANTHER" id="PTHR22748:SF6">
    <property type="entry name" value="DNA-(APURINIC OR APYRIMIDINIC SITE) ENDONUCLEASE"/>
    <property type="match status" value="1"/>
</dbReference>
<dbReference type="Proteomes" id="UP001159363">
    <property type="component" value="Chromosome 16"/>
</dbReference>
<dbReference type="EMBL" id="JARBHB010000017">
    <property type="protein sequence ID" value="KAJ8866123.1"/>
    <property type="molecule type" value="Genomic_DNA"/>
</dbReference>
<dbReference type="InterPro" id="IPR036691">
    <property type="entry name" value="Endo/exonu/phosph_ase_sf"/>
</dbReference>
<dbReference type="PANTHER" id="PTHR22748">
    <property type="entry name" value="AP ENDONUCLEASE"/>
    <property type="match status" value="1"/>
</dbReference>
<organism evidence="10 11">
    <name type="scientific">Dryococelus australis</name>
    <dbReference type="NCBI Taxonomy" id="614101"/>
    <lineage>
        <taxon>Eukaryota</taxon>
        <taxon>Metazoa</taxon>
        <taxon>Ecdysozoa</taxon>
        <taxon>Arthropoda</taxon>
        <taxon>Hexapoda</taxon>
        <taxon>Insecta</taxon>
        <taxon>Pterygota</taxon>
        <taxon>Neoptera</taxon>
        <taxon>Polyneoptera</taxon>
        <taxon>Phasmatodea</taxon>
        <taxon>Verophasmatodea</taxon>
        <taxon>Anareolatae</taxon>
        <taxon>Phasmatidae</taxon>
        <taxon>Eurycanthinae</taxon>
        <taxon>Dryococelus</taxon>
    </lineage>
</organism>
<evidence type="ECO:0000256" key="6">
    <source>
        <dbReference type="ARBA" id="ARBA00022842"/>
    </source>
</evidence>
<evidence type="ECO:0000313" key="11">
    <source>
        <dbReference type="Proteomes" id="UP001159363"/>
    </source>
</evidence>
<comment type="caution">
    <text evidence="10">The sequence shown here is derived from an EMBL/GenBank/DDBJ whole genome shotgun (WGS) entry which is preliminary data.</text>
</comment>
<dbReference type="InterPro" id="IPR020847">
    <property type="entry name" value="AP_endonuclease_F1_BS"/>
</dbReference>
<dbReference type="Gene3D" id="3.60.10.10">
    <property type="entry name" value="Endonuclease/exonuclease/phosphatase"/>
    <property type="match status" value="1"/>
</dbReference>
<evidence type="ECO:0000256" key="2">
    <source>
        <dbReference type="ARBA" id="ARBA00001936"/>
    </source>
</evidence>
<dbReference type="InterPro" id="IPR004808">
    <property type="entry name" value="AP_endonuc_1"/>
</dbReference>
<dbReference type="NCBIfam" id="TIGR00633">
    <property type="entry name" value="xth"/>
    <property type="match status" value="1"/>
</dbReference>
<evidence type="ECO:0000256" key="1">
    <source>
        <dbReference type="ARBA" id="ARBA00000493"/>
    </source>
</evidence>
<evidence type="ECO:0000256" key="5">
    <source>
        <dbReference type="ARBA" id="ARBA00022801"/>
    </source>
</evidence>
<dbReference type="NCBIfam" id="TIGR00195">
    <property type="entry name" value="exoDNase_III"/>
    <property type="match status" value="1"/>
</dbReference>
<feature type="compositionally biased region" description="Basic and acidic residues" evidence="8">
    <location>
        <begin position="54"/>
        <end position="76"/>
    </location>
</feature>
<dbReference type="Pfam" id="PF03372">
    <property type="entry name" value="Exo_endo_phos"/>
    <property type="match status" value="1"/>
</dbReference>
<feature type="compositionally biased region" description="Acidic residues" evidence="8">
    <location>
        <begin position="20"/>
        <end position="33"/>
    </location>
</feature>
<evidence type="ECO:0000313" key="10">
    <source>
        <dbReference type="EMBL" id="KAJ8866123.1"/>
    </source>
</evidence>
<keyword evidence="11" id="KW-1185">Reference proteome</keyword>